<evidence type="ECO:0000313" key="1">
    <source>
        <dbReference type="EMBL" id="VXC30324.1"/>
    </source>
</evidence>
<dbReference type="PROSITE" id="PS51257">
    <property type="entry name" value="PROKAR_LIPOPROTEIN"/>
    <property type="match status" value="1"/>
</dbReference>
<dbReference type="Proteomes" id="UP000432350">
    <property type="component" value="Unassembled WGS sequence"/>
</dbReference>
<accession>A0A653XJY0</accession>
<dbReference type="RefSeq" id="WP_070562453.1">
    <property type="nucleotide sequence ID" value="NZ_DAIQJZ010000115.1"/>
</dbReference>
<organism evidence="1 2">
    <name type="scientific">Sphingobacterium multivorum</name>
    <dbReference type="NCBI Taxonomy" id="28454"/>
    <lineage>
        <taxon>Bacteria</taxon>
        <taxon>Pseudomonadati</taxon>
        <taxon>Bacteroidota</taxon>
        <taxon>Sphingobacteriia</taxon>
        <taxon>Sphingobacteriales</taxon>
        <taxon>Sphingobacteriaceae</taxon>
        <taxon>Sphingobacterium</taxon>
    </lineage>
</organism>
<reference evidence="1 2" key="1">
    <citation type="submission" date="2019-10" db="EMBL/GenBank/DDBJ databases">
        <authorList>
            <person name="Karimi E."/>
        </authorList>
    </citation>
    <scope>NUCLEOTIDE SEQUENCE [LARGE SCALE GENOMIC DNA]</scope>
    <source>
        <strain evidence="1">Sphingobacterium sp. 8BC</strain>
    </source>
</reference>
<protein>
    <submittedName>
        <fullName evidence="1">Uncharacterized protein</fullName>
    </submittedName>
</protein>
<gene>
    <name evidence="1" type="ORF">SPHINGO8BC_10036</name>
</gene>
<sequence>MIKLDIPYRIWIALFTFIFLMGCKKEEQKTFDFILPTNTMEAPLNSQSYLPIVRGNSDYSIKIENSDIATADFMGGGSLNFGSIIISGKKKGETIMSITDKVTGTVEEVKLKVTDFYLPLVISNSNHPALLQNMRFYLVNNEKKDAFFFLEKDGKLELQQEGSYEFLSEEESGAKIPYLILRYTSDKNGHFTGTTESSVIHKFDLRGSNGQVYELFRLAFGVNWGLDPVPGTKSSPIARMQIIMKEAGSNFGVQAYLDSSNWKDYIPSDI</sequence>
<name>A0A653XJY0_SPHMU</name>
<evidence type="ECO:0000313" key="2">
    <source>
        <dbReference type="Proteomes" id="UP000432350"/>
    </source>
</evidence>
<dbReference type="EMBL" id="CABWMV010000001">
    <property type="protein sequence ID" value="VXC30324.1"/>
    <property type="molecule type" value="Genomic_DNA"/>
</dbReference>
<dbReference type="AlphaFoldDB" id="A0A653XJY0"/>
<proteinExistence type="predicted"/>